<evidence type="ECO:0000256" key="2">
    <source>
        <dbReference type="ARBA" id="ARBA00007110"/>
    </source>
</evidence>
<dbReference type="RefSeq" id="WP_371434839.1">
    <property type="nucleotide sequence ID" value="NZ_JBHSRS010000079.1"/>
</dbReference>
<dbReference type="SUPFAM" id="SSF52733">
    <property type="entry name" value="Nicotinate mononucleotide:5,6-dimethylbenzimidazole phosphoribosyltransferase (CobT)"/>
    <property type="match status" value="1"/>
</dbReference>
<evidence type="ECO:0000256" key="6">
    <source>
        <dbReference type="ARBA" id="ARBA00022676"/>
    </source>
</evidence>
<name>A0ABW1TZB6_9BURK</name>
<feature type="active site" description="Proton acceptor" evidence="10">
    <location>
        <position position="312"/>
    </location>
</feature>
<reference evidence="12" key="1">
    <citation type="journal article" date="2019" name="Int. J. Syst. Evol. Microbiol.">
        <title>The Global Catalogue of Microorganisms (GCM) 10K type strain sequencing project: providing services to taxonomists for standard genome sequencing and annotation.</title>
        <authorList>
            <consortium name="The Broad Institute Genomics Platform"/>
            <consortium name="The Broad Institute Genome Sequencing Center for Infectious Disease"/>
            <person name="Wu L."/>
            <person name="Ma J."/>
        </authorList>
    </citation>
    <scope>NUCLEOTIDE SEQUENCE [LARGE SCALE GENOMIC DNA]</scope>
    <source>
        <strain evidence="12">CCUG 39402</strain>
    </source>
</reference>
<comment type="function">
    <text evidence="10">Catalyzes the synthesis of alpha-ribazole-5'-phosphate from nicotinate mononucleotide (NAMN) and 5,6-dimethylbenzimidazole (DMB).</text>
</comment>
<dbReference type="Pfam" id="PF02277">
    <property type="entry name" value="DBI_PRT"/>
    <property type="match status" value="1"/>
</dbReference>
<dbReference type="InterPro" id="IPR036087">
    <property type="entry name" value="Nict_dMeBzImd_PRibTrfase_sf"/>
</dbReference>
<keyword evidence="5 10" id="KW-0169">Cobalamin biosynthesis</keyword>
<dbReference type="GO" id="GO:0008939">
    <property type="term" value="F:nicotinate-nucleotide-dimethylbenzimidazole phosphoribosyltransferase activity"/>
    <property type="evidence" value="ECO:0007669"/>
    <property type="project" value="UniProtKB-EC"/>
</dbReference>
<dbReference type="InterPro" id="IPR017846">
    <property type="entry name" value="Nict_dMeBzImd_PRibTrfase_bact"/>
</dbReference>
<evidence type="ECO:0000256" key="10">
    <source>
        <dbReference type="HAMAP-Rule" id="MF_00230"/>
    </source>
</evidence>
<keyword evidence="7 10" id="KW-0808">Transferase</keyword>
<evidence type="ECO:0000256" key="8">
    <source>
        <dbReference type="ARBA" id="ARBA00030686"/>
    </source>
</evidence>
<evidence type="ECO:0000256" key="1">
    <source>
        <dbReference type="ARBA" id="ARBA00005049"/>
    </source>
</evidence>
<comment type="catalytic activity">
    <reaction evidence="9 10">
        <text>5,6-dimethylbenzimidazole + nicotinate beta-D-ribonucleotide = alpha-ribazole 5'-phosphate + nicotinate + H(+)</text>
        <dbReference type="Rhea" id="RHEA:11196"/>
        <dbReference type="ChEBI" id="CHEBI:15378"/>
        <dbReference type="ChEBI" id="CHEBI:15890"/>
        <dbReference type="ChEBI" id="CHEBI:32544"/>
        <dbReference type="ChEBI" id="CHEBI:57502"/>
        <dbReference type="ChEBI" id="CHEBI:57918"/>
        <dbReference type="EC" id="2.4.2.21"/>
    </reaction>
</comment>
<dbReference type="InterPro" id="IPR003200">
    <property type="entry name" value="Nict_dMeBzImd_PRibTrfase"/>
</dbReference>
<dbReference type="Proteomes" id="UP001596270">
    <property type="component" value="Unassembled WGS sequence"/>
</dbReference>
<evidence type="ECO:0000313" key="11">
    <source>
        <dbReference type="EMBL" id="MFC6282657.1"/>
    </source>
</evidence>
<evidence type="ECO:0000313" key="12">
    <source>
        <dbReference type="Proteomes" id="UP001596270"/>
    </source>
</evidence>
<dbReference type="Gene3D" id="1.10.1610.10">
    <property type="match status" value="1"/>
</dbReference>
<comment type="caution">
    <text evidence="11">The sequence shown here is derived from an EMBL/GenBank/DDBJ whole genome shotgun (WGS) entry which is preliminary data.</text>
</comment>
<dbReference type="EMBL" id="JBHSRS010000079">
    <property type="protein sequence ID" value="MFC6282657.1"/>
    <property type="molecule type" value="Genomic_DNA"/>
</dbReference>
<evidence type="ECO:0000256" key="7">
    <source>
        <dbReference type="ARBA" id="ARBA00022679"/>
    </source>
</evidence>
<evidence type="ECO:0000256" key="4">
    <source>
        <dbReference type="ARBA" id="ARBA00015486"/>
    </source>
</evidence>
<dbReference type="PANTHER" id="PTHR43463">
    <property type="entry name" value="NICOTINATE-NUCLEOTIDE--DIMETHYLBENZIMIDAZOLE PHOSPHORIBOSYLTRANSFERASE"/>
    <property type="match status" value="1"/>
</dbReference>
<dbReference type="PANTHER" id="PTHR43463:SF1">
    <property type="entry name" value="NICOTINATE-NUCLEOTIDE--DIMETHYLBENZIMIDAZOLE PHOSPHORIBOSYLTRANSFERASE"/>
    <property type="match status" value="1"/>
</dbReference>
<comment type="similarity">
    <text evidence="2 10">Belongs to the CobT family.</text>
</comment>
<proteinExistence type="inferred from homology"/>
<keyword evidence="12" id="KW-1185">Reference proteome</keyword>
<dbReference type="EC" id="2.4.2.21" evidence="3 10"/>
<dbReference type="InterPro" id="IPR023195">
    <property type="entry name" value="Nict_dMeBzImd_PRibTrfase_N"/>
</dbReference>
<gene>
    <name evidence="10 11" type="primary">cobT</name>
    <name evidence="11" type="ORF">ACFQND_15635</name>
</gene>
<dbReference type="HAMAP" id="MF_00230">
    <property type="entry name" value="CobT"/>
    <property type="match status" value="1"/>
</dbReference>
<accession>A0ABW1TZB6</accession>
<dbReference type="CDD" id="cd02439">
    <property type="entry name" value="DMB-PRT_CobT"/>
    <property type="match status" value="1"/>
</dbReference>
<dbReference type="NCBIfam" id="NF000996">
    <property type="entry name" value="PRK00105.1"/>
    <property type="match status" value="1"/>
</dbReference>
<evidence type="ECO:0000256" key="9">
    <source>
        <dbReference type="ARBA" id="ARBA00047340"/>
    </source>
</evidence>
<organism evidence="11 12">
    <name type="scientific">Polaromonas aquatica</name>
    <dbReference type="NCBI Taxonomy" id="332657"/>
    <lineage>
        <taxon>Bacteria</taxon>
        <taxon>Pseudomonadati</taxon>
        <taxon>Pseudomonadota</taxon>
        <taxon>Betaproteobacteria</taxon>
        <taxon>Burkholderiales</taxon>
        <taxon>Comamonadaceae</taxon>
        <taxon>Polaromonas</taxon>
    </lineage>
</organism>
<keyword evidence="6 10" id="KW-0328">Glycosyltransferase</keyword>
<evidence type="ECO:0000256" key="5">
    <source>
        <dbReference type="ARBA" id="ARBA00022573"/>
    </source>
</evidence>
<evidence type="ECO:0000256" key="3">
    <source>
        <dbReference type="ARBA" id="ARBA00011991"/>
    </source>
</evidence>
<dbReference type="Gene3D" id="3.40.50.10210">
    <property type="match status" value="1"/>
</dbReference>
<sequence>MTFALPPIEAVTDVRLEAKLRHKIDNKTKPVGSLGQLEDLALQLGLIQRSDVVTFQDPQMVVFAADHGIAADGVSAFPQAVTVQMVANMLAGGAAINVLSRQHGFALQVVDAGVAADLEDHPQLIKRKIGHGTKNICKNPAMSEEQLHAALQAGADIVKSLPGNVIAFGEMGIANTSSAALLLNRLTGIALKDATGRGTGLTDPQLRHKRKVLMLAILRHPDAVEPLQALAALGGFEIAMMTGAMLQAASQRRVILVDGFIAGAAALVAYKLVPQVLHYMVFCHRSAERGHRLLLDHLKARALLDLDMRLGEGTGALLAWPLVQSAARLMNEMASFASAGISGKESVEAAMTPP</sequence>
<protein>
    <recommendedName>
        <fullName evidence="4 10">Nicotinate-nucleotide--dimethylbenzimidazole phosphoribosyltransferase</fullName>
        <shortName evidence="10">NN:DBI PRT</shortName>
        <ecNumber evidence="3 10">2.4.2.21</ecNumber>
    </recommendedName>
    <alternativeName>
        <fullName evidence="8 10">N(1)-alpha-phosphoribosyltransferase</fullName>
    </alternativeName>
</protein>
<comment type="pathway">
    <text evidence="1 10">Nucleoside biosynthesis; alpha-ribazole biosynthesis; alpha-ribazole from 5,6-dimethylbenzimidazole: step 1/2.</text>
</comment>
<dbReference type="NCBIfam" id="TIGR03160">
    <property type="entry name" value="cobT_DBIPRT"/>
    <property type="match status" value="1"/>
</dbReference>